<feature type="domain" description="RNA polymerase sigma-70 region 2" evidence="6">
    <location>
        <begin position="37"/>
        <end position="104"/>
    </location>
</feature>
<dbReference type="PANTHER" id="PTHR43133">
    <property type="entry name" value="RNA POLYMERASE ECF-TYPE SIGMA FACTO"/>
    <property type="match status" value="1"/>
</dbReference>
<dbReference type="InterPro" id="IPR014284">
    <property type="entry name" value="RNA_pol_sigma-70_dom"/>
</dbReference>
<keyword evidence="4" id="KW-0238">DNA-binding</keyword>
<comment type="caution">
    <text evidence="7">The sequence shown here is derived from an EMBL/GenBank/DDBJ whole genome shotgun (WGS) entry which is preliminary data.</text>
</comment>
<keyword evidence="2" id="KW-0805">Transcription regulation</keyword>
<evidence type="ECO:0000256" key="1">
    <source>
        <dbReference type="ARBA" id="ARBA00010641"/>
    </source>
</evidence>
<reference evidence="7 8" key="1">
    <citation type="submission" date="2018-04" db="EMBL/GenBank/DDBJ databases">
        <title>Genomic Encyclopedia of Archaeal and Bacterial Type Strains, Phase II (KMG-II): from individual species to whole genera.</title>
        <authorList>
            <person name="Goeker M."/>
        </authorList>
    </citation>
    <scope>NUCLEOTIDE SEQUENCE [LARGE SCALE GENOMIC DNA]</scope>
    <source>
        <strain evidence="7 8">DSM 5822</strain>
    </source>
</reference>
<dbReference type="GO" id="GO:0003677">
    <property type="term" value="F:DNA binding"/>
    <property type="evidence" value="ECO:0007669"/>
    <property type="project" value="UniProtKB-KW"/>
</dbReference>
<dbReference type="GO" id="GO:0006352">
    <property type="term" value="P:DNA-templated transcription initiation"/>
    <property type="evidence" value="ECO:0007669"/>
    <property type="project" value="InterPro"/>
</dbReference>
<dbReference type="EMBL" id="QAON01000014">
    <property type="protein sequence ID" value="PTQ88166.1"/>
    <property type="molecule type" value="Genomic_DNA"/>
</dbReference>
<dbReference type="GO" id="GO:0016987">
    <property type="term" value="F:sigma factor activity"/>
    <property type="evidence" value="ECO:0007669"/>
    <property type="project" value="UniProtKB-KW"/>
</dbReference>
<dbReference type="InterPro" id="IPR036388">
    <property type="entry name" value="WH-like_DNA-bd_sf"/>
</dbReference>
<dbReference type="Gene3D" id="1.10.1740.10">
    <property type="match status" value="1"/>
</dbReference>
<keyword evidence="8" id="KW-1185">Reference proteome</keyword>
<dbReference type="Pfam" id="PF04542">
    <property type="entry name" value="Sigma70_r2"/>
    <property type="match status" value="1"/>
</dbReference>
<dbReference type="AlphaFoldDB" id="A0A2T5IWB7"/>
<dbReference type="Proteomes" id="UP000244223">
    <property type="component" value="Unassembled WGS sequence"/>
</dbReference>
<dbReference type="InterPro" id="IPR039425">
    <property type="entry name" value="RNA_pol_sigma-70-like"/>
</dbReference>
<dbReference type="Gene3D" id="1.10.10.10">
    <property type="entry name" value="Winged helix-like DNA-binding domain superfamily/Winged helix DNA-binding domain"/>
    <property type="match status" value="1"/>
</dbReference>
<dbReference type="SUPFAM" id="SSF88946">
    <property type="entry name" value="Sigma2 domain of RNA polymerase sigma factors"/>
    <property type="match status" value="1"/>
</dbReference>
<accession>A0A2T5IWB7</accession>
<dbReference type="NCBIfam" id="TIGR02937">
    <property type="entry name" value="sigma70-ECF"/>
    <property type="match status" value="1"/>
</dbReference>
<evidence type="ECO:0000313" key="8">
    <source>
        <dbReference type="Proteomes" id="UP000244223"/>
    </source>
</evidence>
<evidence type="ECO:0000256" key="2">
    <source>
        <dbReference type="ARBA" id="ARBA00023015"/>
    </source>
</evidence>
<dbReference type="OrthoDB" id="9784272at2"/>
<dbReference type="InterPro" id="IPR013324">
    <property type="entry name" value="RNA_pol_sigma_r3/r4-like"/>
</dbReference>
<comment type="similarity">
    <text evidence="1">Belongs to the sigma-70 factor family. ECF subfamily.</text>
</comment>
<sequence length="195" mass="23323">MTLTQARITPSKVNANSRDEDLMLAYQQQHPQAFDYLYQRYRQPLFSYLMRVFNDQSLAEDVYQDIWLTLIKQRQQYQLTGSFRSYLFCLAHTRVMDMWRRQGRLSLEHSWSLEEHDTTACAWYEPEAQLAQWHLAQRLAHCLQQLPDEQRLIMLLRLELDTGLSQLAQQLNIAFETLKSRFRYAQAKIQRCLGE</sequence>
<evidence type="ECO:0000313" key="7">
    <source>
        <dbReference type="EMBL" id="PTQ88166.1"/>
    </source>
</evidence>
<keyword evidence="5" id="KW-0804">Transcription</keyword>
<dbReference type="PANTHER" id="PTHR43133:SF8">
    <property type="entry name" value="RNA POLYMERASE SIGMA FACTOR HI_1459-RELATED"/>
    <property type="match status" value="1"/>
</dbReference>
<evidence type="ECO:0000256" key="5">
    <source>
        <dbReference type="ARBA" id="ARBA00023163"/>
    </source>
</evidence>
<dbReference type="InterPro" id="IPR007627">
    <property type="entry name" value="RNA_pol_sigma70_r2"/>
</dbReference>
<organism evidence="7 8">
    <name type="scientific">Agitococcus lubricus</name>
    <dbReference type="NCBI Taxonomy" id="1077255"/>
    <lineage>
        <taxon>Bacteria</taxon>
        <taxon>Pseudomonadati</taxon>
        <taxon>Pseudomonadota</taxon>
        <taxon>Gammaproteobacteria</taxon>
        <taxon>Moraxellales</taxon>
        <taxon>Moraxellaceae</taxon>
        <taxon>Agitococcus</taxon>
    </lineage>
</organism>
<evidence type="ECO:0000256" key="4">
    <source>
        <dbReference type="ARBA" id="ARBA00023125"/>
    </source>
</evidence>
<protein>
    <submittedName>
        <fullName evidence="7">RNA polymerase ECF family sigma subunit</fullName>
    </submittedName>
</protein>
<proteinExistence type="inferred from homology"/>
<evidence type="ECO:0000259" key="6">
    <source>
        <dbReference type="Pfam" id="PF04542"/>
    </source>
</evidence>
<name>A0A2T5IWB7_9GAMM</name>
<keyword evidence="3" id="KW-0731">Sigma factor</keyword>
<dbReference type="InterPro" id="IPR013325">
    <property type="entry name" value="RNA_pol_sigma_r2"/>
</dbReference>
<gene>
    <name evidence="7" type="ORF">C8N29_11424</name>
</gene>
<dbReference type="SUPFAM" id="SSF88659">
    <property type="entry name" value="Sigma3 and sigma4 domains of RNA polymerase sigma factors"/>
    <property type="match status" value="1"/>
</dbReference>
<dbReference type="RefSeq" id="WP_107866470.1">
    <property type="nucleotide sequence ID" value="NZ_QAON01000014.1"/>
</dbReference>
<evidence type="ECO:0000256" key="3">
    <source>
        <dbReference type="ARBA" id="ARBA00023082"/>
    </source>
</evidence>